<dbReference type="Pfam" id="PF13489">
    <property type="entry name" value="Methyltransf_23"/>
    <property type="match status" value="1"/>
</dbReference>
<gene>
    <name evidence="4" type="ORF">C7H52_13170</name>
</gene>
<reference evidence="4 5" key="1">
    <citation type="submission" date="2018-03" db="EMBL/GenBank/DDBJ databases">
        <title>Mesoflavibacter sp. HG37 and Mesoflavibacter sp. HG96 sp.nov., two marine bacteria isolated from seawater of Western Pacific Ocean.</title>
        <authorList>
            <person name="Cheng H."/>
            <person name="Wu Y.-H."/>
            <person name="Guo L.-L."/>
            <person name="Xu X.-W."/>
        </authorList>
    </citation>
    <scope>NUCLEOTIDE SEQUENCE [LARGE SCALE GENOMIC DNA]</scope>
    <source>
        <strain evidence="4 5">KCTC 32269</strain>
    </source>
</reference>
<accession>A0A2T1N4T0</accession>
<dbReference type="CDD" id="cd02440">
    <property type="entry name" value="AdoMet_MTases"/>
    <property type="match status" value="1"/>
</dbReference>
<dbReference type="PANTHER" id="PTHR43464">
    <property type="entry name" value="METHYLTRANSFERASE"/>
    <property type="match status" value="1"/>
</dbReference>
<sequence>MKDIFGKALLDFYHGNYTEDIITSTQISDEDELPLPYLFRSYNDLPILEQKALKLCQGDILDVGCGSGLHSLYLQEKGLKVKAIDSSKGAIEVAKKRGVLNAENHALLDETGTYDTILLLMNGTGIFQTLNDVPHYLRHLKSLLNENGQILIDSSDIKYMYEDDDGGFWIDTNASYYGELDYFLSYKGENETPMKWLYLDFNTLLTACKAAGLNCELILEGQHFDYLAKLSLNA</sequence>
<name>A0A2T1N4T0_9FLAO</name>
<dbReference type="Gene3D" id="3.40.50.150">
    <property type="entry name" value="Vaccinia Virus protein VP39"/>
    <property type="match status" value="1"/>
</dbReference>
<evidence type="ECO:0000313" key="5">
    <source>
        <dbReference type="Proteomes" id="UP000238426"/>
    </source>
</evidence>
<dbReference type="GO" id="GO:0008168">
    <property type="term" value="F:methyltransferase activity"/>
    <property type="evidence" value="ECO:0007669"/>
    <property type="project" value="UniProtKB-KW"/>
</dbReference>
<dbReference type="AlphaFoldDB" id="A0A2T1N4T0"/>
<keyword evidence="3" id="KW-0949">S-adenosyl-L-methionine</keyword>
<proteinExistence type="predicted"/>
<keyword evidence="5" id="KW-1185">Reference proteome</keyword>
<protein>
    <submittedName>
        <fullName evidence="4">SAM-dependent methyltransferase</fullName>
    </submittedName>
</protein>
<keyword evidence="1 4" id="KW-0489">Methyltransferase</keyword>
<evidence type="ECO:0000256" key="2">
    <source>
        <dbReference type="ARBA" id="ARBA00022679"/>
    </source>
</evidence>
<evidence type="ECO:0000313" key="4">
    <source>
        <dbReference type="EMBL" id="PSG86093.1"/>
    </source>
</evidence>
<dbReference type="EMBL" id="PXOQ01000019">
    <property type="protein sequence ID" value="PSG86093.1"/>
    <property type="molecule type" value="Genomic_DNA"/>
</dbReference>
<dbReference type="InterPro" id="IPR029063">
    <property type="entry name" value="SAM-dependent_MTases_sf"/>
</dbReference>
<evidence type="ECO:0000256" key="1">
    <source>
        <dbReference type="ARBA" id="ARBA00022603"/>
    </source>
</evidence>
<dbReference type="GO" id="GO:0032259">
    <property type="term" value="P:methylation"/>
    <property type="evidence" value="ECO:0007669"/>
    <property type="project" value="UniProtKB-KW"/>
</dbReference>
<evidence type="ECO:0000256" key="3">
    <source>
        <dbReference type="ARBA" id="ARBA00022691"/>
    </source>
</evidence>
<dbReference type="RefSeq" id="WP_106464371.1">
    <property type="nucleotide sequence ID" value="NZ_PXOQ01000019.1"/>
</dbReference>
<comment type="caution">
    <text evidence="4">The sequence shown here is derived from an EMBL/GenBank/DDBJ whole genome shotgun (WGS) entry which is preliminary data.</text>
</comment>
<organism evidence="4 5">
    <name type="scientific">Aurantibacter aestuarii</name>
    <dbReference type="NCBI Taxonomy" id="1266046"/>
    <lineage>
        <taxon>Bacteria</taxon>
        <taxon>Pseudomonadati</taxon>
        <taxon>Bacteroidota</taxon>
        <taxon>Flavobacteriia</taxon>
        <taxon>Flavobacteriales</taxon>
        <taxon>Flavobacteriaceae</taxon>
        <taxon>Aurantibacter</taxon>
    </lineage>
</organism>
<dbReference type="SUPFAM" id="SSF53335">
    <property type="entry name" value="S-adenosyl-L-methionine-dependent methyltransferases"/>
    <property type="match status" value="1"/>
</dbReference>
<dbReference type="Proteomes" id="UP000238426">
    <property type="component" value="Unassembled WGS sequence"/>
</dbReference>
<dbReference type="PANTHER" id="PTHR43464:SF19">
    <property type="entry name" value="UBIQUINONE BIOSYNTHESIS O-METHYLTRANSFERASE, MITOCHONDRIAL"/>
    <property type="match status" value="1"/>
</dbReference>
<dbReference type="OrthoDB" id="1143568at2"/>
<keyword evidence="2 4" id="KW-0808">Transferase</keyword>